<feature type="compositionally biased region" description="Low complexity" evidence="1">
    <location>
        <begin position="191"/>
        <end position="201"/>
    </location>
</feature>
<keyword evidence="2" id="KW-0812">Transmembrane</keyword>
<protein>
    <submittedName>
        <fullName evidence="3">Uncharacterized protein</fullName>
    </submittedName>
</protein>
<feature type="compositionally biased region" description="Basic and acidic residues" evidence="1">
    <location>
        <begin position="156"/>
        <end position="175"/>
    </location>
</feature>
<comment type="caution">
    <text evidence="3">The sequence shown here is derived from an EMBL/GenBank/DDBJ whole genome shotgun (WGS) entry which is preliminary data.</text>
</comment>
<evidence type="ECO:0000313" key="4">
    <source>
        <dbReference type="Proteomes" id="UP000192596"/>
    </source>
</evidence>
<gene>
    <name evidence="3" type="ORF">B0A48_17510</name>
</gene>
<feature type="region of interest" description="Disordered" evidence="1">
    <location>
        <begin position="90"/>
        <end position="220"/>
    </location>
</feature>
<organism evidence="3 4">
    <name type="scientific">Cryoendolithus antarcticus</name>
    <dbReference type="NCBI Taxonomy" id="1507870"/>
    <lineage>
        <taxon>Eukaryota</taxon>
        <taxon>Fungi</taxon>
        <taxon>Dikarya</taxon>
        <taxon>Ascomycota</taxon>
        <taxon>Pezizomycotina</taxon>
        <taxon>Dothideomycetes</taxon>
        <taxon>Dothideomycetidae</taxon>
        <taxon>Cladosporiales</taxon>
        <taxon>Cladosporiaceae</taxon>
        <taxon>Cryoendolithus</taxon>
    </lineage>
</organism>
<evidence type="ECO:0000256" key="1">
    <source>
        <dbReference type="SAM" id="MobiDB-lite"/>
    </source>
</evidence>
<dbReference type="OrthoDB" id="5401332at2759"/>
<dbReference type="PANTHER" id="PTHR40018:SF1">
    <property type="entry name" value="[PSI+] INDUCTION PROTEIN 2"/>
    <property type="match status" value="1"/>
</dbReference>
<dbReference type="STRING" id="1507870.A0A1V8SB62"/>
<feature type="compositionally biased region" description="Pro residues" evidence="1">
    <location>
        <begin position="93"/>
        <end position="113"/>
    </location>
</feature>
<dbReference type="GO" id="GO:0005886">
    <property type="term" value="C:plasma membrane"/>
    <property type="evidence" value="ECO:0007669"/>
    <property type="project" value="TreeGrafter"/>
</dbReference>
<dbReference type="PANTHER" id="PTHR40018">
    <property type="entry name" value="[PSI+] INDUCTION PROTEIN 2"/>
    <property type="match status" value="1"/>
</dbReference>
<proteinExistence type="predicted"/>
<name>A0A1V8SB62_9PEZI</name>
<keyword evidence="2" id="KW-0472">Membrane</keyword>
<dbReference type="Proteomes" id="UP000192596">
    <property type="component" value="Unassembled WGS sequence"/>
</dbReference>
<evidence type="ECO:0000313" key="3">
    <source>
        <dbReference type="EMBL" id="OQN96454.1"/>
    </source>
</evidence>
<feature type="region of interest" description="Disordered" evidence="1">
    <location>
        <begin position="257"/>
        <end position="282"/>
    </location>
</feature>
<reference evidence="4" key="1">
    <citation type="submission" date="2017-03" db="EMBL/GenBank/DDBJ databases">
        <title>Genomes of endolithic fungi from Antarctica.</title>
        <authorList>
            <person name="Coleine C."/>
            <person name="Masonjones S."/>
            <person name="Stajich J.E."/>
        </authorList>
    </citation>
    <scope>NUCLEOTIDE SEQUENCE [LARGE SCALE GENOMIC DNA]</scope>
    <source>
        <strain evidence="4">CCFEE 5527</strain>
    </source>
</reference>
<dbReference type="InterPro" id="IPR037504">
    <property type="entry name" value="PSI_induc_2"/>
</dbReference>
<feature type="transmembrane region" description="Helical" evidence="2">
    <location>
        <begin position="38"/>
        <end position="56"/>
    </location>
</feature>
<dbReference type="GO" id="GO:0005935">
    <property type="term" value="C:cellular bud neck"/>
    <property type="evidence" value="ECO:0007669"/>
    <property type="project" value="TreeGrafter"/>
</dbReference>
<dbReference type="AlphaFoldDB" id="A0A1V8SB62"/>
<accession>A0A1V8SB62</accession>
<dbReference type="EMBL" id="NAJO01000066">
    <property type="protein sequence ID" value="OQN96454.1"/>
    <property type="molecule type" value="Genomic_DNA"/>
</dbReference>
<keyword evidence="4" id="KW-1185">Reference proteome</keyword>
<evidence type="ECO:0000256" key="2">
    <source>
        <dbReference type="SAM" id="Phobius"/>
    </source>
</evidence>
<sequence>MATLSWQLKQRDIASDAAGVKNTFSSWDSCMSKAYCKWPAIVGIIIGSLIAISLIWCLARCLCCGAECCCGCLSCCNACCPSPRGRKNAGYQQPPPQPYHSPYPQPYQSPQPPMYASRAAGYRGPQTATFDAPTRGGGAAKYNEDALPAMPSWDTAESRRVEEEVEMEKLNHAEHAQAQQQRLLPQHDSAPSPYSSQQPQYNDPYAGQDVGSMHASPYHNYNEHTQYAPSVLSQQSTAHAGHDRVVSPVSAYQGSVYPPSYHTQAPGQQVGRKPVGGSWRDV</sequence>
<dbReference type="InParanoid" id="A0A1V8SB62"/>
<keyword evidence="2" id="KW-1133">Transmembrane helix</keyword>